<proteinExistence type="predicted"/>
<feature type="compositionally biased region" description="Polar residues" evidence="1">
    <location>
        <begin position="99"/>
        <end position="108"/>
    </location>
</feature>
<gene>
    <name evidence="2" type="ORF">A0H81_15014</name>
</gene>
<dbReference type="AlphaFoldDB" id="A0A1C7LLN0"/>
<keyword evidence="3" id="KW-1185">Reference proteome</keyword>
<organism evidence="2 3">
    <name type="scientific">Grifola frondosa</name>
    <name type="common">Maitake</name>
    <name type="synonym">Polyporus frondosus</name>
    <dbReference type="NCBI Taxonomy" id="5627"/>
    <lineage>
        <taxon>Eukaryota</taxon>
        <taxon>Fungi</taxon>
        <taxon>Dikarya</taxon>
        <taxon>Basidiomycota</taxon>
        <taxon>Agaricomycotina</taxon>
        <taxon>Agaricomycetes</taxon>
        <taxon>Polyporales</taxon>
        <taxon>Grifolaceae</taxon>
        <taxon>Grifola</taxon>
    </lineage>
</organism>
<name>A0A1C7LLN0_GRIFR</name>
<reference evidence="2 3" key="1">
    <citation type="submission" date="2016-03" db="EMBL/GenBank/DDBJ databases">
        <title>Whole genome sequencing of Grifola frondosa 9006-11.</title>
        <authorList>
            <person name="Min B."/>
            <person name="Park H."/>
            <person name="Kim J.-G."/>
            <person name="Cho H."/>
            <person name="Oh Y.-L."/>
            <person name="Kong W.-S."/>
            <person name="Choi I.-G."/>
        </authorList>
    </citation>
    <scope>NUCLEOTIDE SEQUENCE [LARGE SCALE GENOMIC DNA]</scope>
    <source>
        <strain evidence="2 3">9006-11</strain>
    </source>
</reference>
<dbReference type="OrthoDB" id="3183398at2759"/>
<feature type="compositionally biased region" description="Polar residues" evidence="1">
    <location>
        <begin position="9"/>
        <end position="21"/>
    </location>
</feature>
<protein>
    <submittedName>
        <fullName evidence="2">Uncharacterized protein</fullName>
    </submittedName>
</protein>
<feature type="region of interest" description="Disordered" evidence="1">
    <location>
        <begin position="98"/>
        <end position="119"/>
    </location>
</feature>
<dbReference type="STRING" id="5627.A0A1C7LLN0"/>
<sequence>RQGAVAAPRSQSKTSLSHSIGSSDGRAIIAMLYPQHDRVSQDYPDLPAKRACGPEHLRASKTVIASNFRLLDADSPSKKPATSKAAWLLSRLRSRSLSELTRQITPPTKNGHAPPPIKS</sequence>
<evidence type="ECO:0000313" key="2">
    <source>
        <dbReference type="EMBL" id="OBZ62715.1"/>
    </source>
</evidence>
<feature type="region of interest" description="Disordered" evidence="1">
    <location>
        <begin position="1"/>
        <end position="21"/>
    </location>
</feature>
<comment type="caution">
    <text evidence="2">The sequence shown here is derived from an EMBL/GenBank/DDBJ whole genome shotgun (WGS) entry which is preliminary data.</text>
</comment>
<dbReference type="OMA" id="NXHAPPP"/>
<evidence type="ECO:0000313" key="3">
    <source>
        <dbReference type="Proteomes" id="UP000092993"/>
    </source>
</evidence>
<evidence type="ECO:0000256" key="1">
    <source>
        <dbReference type="SAM" id="MobiDB-lite"/>
    </source>
</evidence>
<dbReference type="Proteomes" id="UP000092993">
    <property type="component" value="Unassembled WGS sequence"/>
</dbReference>
<dbReference type="EMBL" id="LUGG01000126">
    <property type="protein sequence ID" value="OBZ62715.1"/>
    <property type="molecule type" value="Genomic_DNA"/>
</dbReference>
<accession>A0A1C7LLN0</accession>
<feature type="non-terminal residue" evidence="2">
    <location>
        <position position="1"/>
    </location>
</feature>